<accession>A0A401L311</accession>
<keyword evidence="3" id="KW-1185">Reference proteome</keyword>
<dbReference type="Proteomes" id="UP000286921">
    <property type="component" value="Unassembled WGS sequence"/>
</dbReference>
<feature type="region of interest" description="Disordered" evidence="1">
    <location>
        <begin position="186"/>
        <end position="250"/>
    </location>
</feature>
<name>A0A401L311_ASPAW</name>
<evidence type="ECO:0000313" key="3">
    <source>
        <dbReference type="Proteomes" id="UP000286921"/>
    </source>
</evidence>
<reference evidence="2 3" key="1">
    <citation type="submission" date="2016-09" db="EMBL/GenBank/DDBJ databases">
        <title>Aspergillus awamori IFM 58123T.</title>
        <authorList>
            <person name="Kusuya Y."/>
            <person name="Shimizu M."/>
            <person name="Takahashi H."/>
            <person name="Yaguchi T."/>
        </authorList>
    </citation>
    <scope>NUCLEOTIDE SEQUENCE [LARGE SCALE GENOMIC DNA]</scope>
    <source>
        <strain evidence="2 3">IFM 58123</strain>
    </source>
</reference>
<evidence type="ECO:0000256" key="1">
    <source>
        <dbReference type="SAM" id="MobiDB-lite"/>
    </source>
</evidence>
<sequence length="327" mass="35052">MTALCDEEPHILGLNSPVNVAYIYLPQLAHLTRPTGQLHATPPIQSGLPARRMPQSAAIHGHPALPCRLAASPSARVPPPIPARLSPRRLASPHLTWPTGQFPSPARTHATLRGTGRLPAWPPAVSAAGQPPPPYRCSGAACRPSCVQTFCGPKVIRGGRPPAHRVLATVSRGQLVNGLCRARRPGRPPCLDPLESSQRDAESIPSRLVSPAKSNGQLANEVGRKRRREGPLAHAGSPIPEAPSNRPALPDLSQQGYLTAYTTRLVTSVVCRGFIPARGDIAIRQPAPRGFSLGAVASLLRCMARRPIRIQLRRAGQHRRVPARILT</sequence>
<dbReference type="STRING" id="105351.A0A401L311"/>
<dbReference type="EMBL" id="BDHI01000026">
    <property type="protein sequence ID" value="GCB25923.1"/>
    <property type="molecule type" value="Genomic_DNA"/>
</dbReference>
<evidence type="ECO:0000313" key="2">
    <source>
        <dbReference type="EMBL" id="GCB25923.1"/>
    </source>
</evidence>
<organism evidence="2 3">
    <name type="scientific">Aspergillus awamori</name>
    <name type="common">Black koji mold</name>
    <dbReference type="NCBI Taxonomy" id="105351"/>
    <lineage>
        <taxon>Eukaryota</taxon>
        <taxon>Fungi</taxon>
        <taxon>Dikarya</taxon>
        <taxon>Ascomycota</taxon>
        <taxon>Pezizomycotina</taxon>
        <taxon>Eurotiomycetes</taxon>
        <taxon>Eurotiomycetidae</taxon>
        <taxon>Eurotiales</taxon>
        <taxon>Aspergillaceae</taxon>
        <taxon>Aspergillus</taxon>
    </lineage>
</organism>
<proteinExistence type="predicted"/>
<comment type="caution">
    <text evidence="2">The sequence shown here is derived from an EMBL/GenBank/DDBJ whole genome shotgun (WGS) entry which is preliminary data.</text>
</comment>
<dbReference type="AlphaFoldDB" id="A0A401L311"/>
<protein>
    <submittedName>
        <fullName evidence="2">Uncharacterized protein</fullName>
    </submittedName>
</protein>
<gene>
    <name evidence="2" type="ORF">AAWM_08808</name>
</gene>